<organism evidence="1 2">
    <name type="scientific">Rhodoferax ferrireducens</name>
    <dbReference type="NCBI Taxonomy" id="192843"/>
    <lineage>
        <taxon>Bacteria</taxon>
        <taxon>Pseudomonadati</taxon>
        <taxon>Pseudomonadota</taxon>
        <taxon>Betaproteobacteria</taxon>
        <taxon>Burkholderiales</taxon>
        <taxon>Comamonadaceae</taxon>
        <taxon>Rhodoferax</taxon>
    </lineage>
</organism>
<name>A0A1W9KSS0_9BURK</name>
<comment type="caution">
    <text evidence="1">The sequence shown here is derived from an EMBL/GenBank/DDBJ whole genome shotgun (WGS) entry which is preliminary data.</text>
</comment>
<accession>A0A1W9KSS0</accession>
<evidence type="ECO:0000313" key="2">
    <source>
        <dbReference type="Proteomes" id="UP000192505"/>
    </source>
</evidence>
<proteinExistence type="predicted"/>
<dbReference type="Proteomes" id="UP000192505">
    <property type="component" value="Unassembled WGS sequence"/>
</dbReference>
<gene>
    <name evidence="1" type="ORF">BWK72_13060</name>
</gene>
<dbReference type="EMBL" id="MTEI01000008">
    <property type="protein sequence ID" value="OQW87464.1"/>
    <property type="molecule type" value="Genomic_DNA"/>
</dbReference>
<protein>
    <recommendedName>
        <fullName evidence="3">Phosphohydrolase</fullName>
    </recommendedName>
</protein>
<dbReference type="AlphaFoldDB" id="A0A1W9KSS0"/>
<dbReference type="Gene3D" id="1.10.3210.10">
    <property type="entry name" value="Hypothetical protein af1432"/>
    <property type="match status" value="1"/>
</dbReference>
<reference evidence="1 2" key="1">
    <citation type="submission" date="2017-01" db="EMBL/GenBank/DDBJ databases">
        <title>Novel large sulfur bacteria in the metagenomes of groundwater-fed chemosynthetic microbial mats in the Lake Huron basin.</title>
        <authorList>
            <person name="Sharrar A.M."/>
            <person name="Flood B.E."/>
            <person name="Bailey J.V."/>
            <person name="Jones D.S."/>
            <person name="Biddanda B."/>
            <person name="Ruberg S.A."/>
            <person name="Marcus D.N."/>
            <person name="Dick G.J."/>
        </authorList>
    </citation>
    <scope>NUCLEOTIDE SEQUENCE [LARGE SCALE GENOMIC DNA]</scope>
    <source>
        <strain evidence="1">A7</strain>
    </source>
</reference>
<evidence type="ECO:0000313" key="1">
    <source>
        <dbReference type="EMBL" id="OQW87464.1"/>
    </source>
</evidence>
<sequence>MLNYTPIPLTRLQIGRQLPVDIWTPDGRLLLRRGQALQSEAHREMLATHQACMTETDAQAWKKSLERDMRLMRQAGVDMVAIAQAPMPAEILDTDYLEGRDVDGGWLDLQDILRSLLYQGAQAATPLPRLEGIEQKALTLLRHDPDECLFVLFQALPDLNLGYCATHALLSGVVCVLTADKLAQTDADQALLLRSALVMNIGMARPQDSLSRQHKPPDPTQRQIIAAHPPTSSDILRGFGINDDELLGIVQWHHTPDAATLHTGHLTSLRLLSLSDGLIAKMAPRISRAAMTPLGAAKSLVLESTPGTAVLRPAMAAVLGFYPPGTYVQLANGETAVVIKRGARANTPHVASIMNAAGMPLSKYVYHDSGTASNAIFKPLAGSVNIHVSLDKVRRLRLQHEI</sequence>
<evidence type="ECO:0008006" key="3">
    <source>
        <dbReference type="Google" id="ProtNLM"/>
    </source>
</evidence>